<dbReference type="Proteomes" id="UP001213000">
    <property type="component" value="Unassembled WGS sequence"/>
</dbReference>
<evidence type="ECO:0000313" key="2">
    <source>
        <dbReference type="EMBL" id="KAJ3561765.1"/>
    </source>
</evidence>
<keyword evidence="3" id="KW-1185">Reference proteome</keyword>
<organism evidence="2 3">
    <name type="scientific">Leucocoprinus birnbaumii</name>
    <dbReference type="NCBI Taxonomy" id="56174"/>
    <lineage>
        <taxon>Eukaryota</taxon>
        <taxon>Fungi</taxon>
        <taxon>Dikarya</taxon>
        <taxon>Basidiomycota</taxon>
        <taxon>Agaricomycotina</taxon>
        <taxon>Agaricomycetes</taxon>
        <taxon>Agaricomycetidae</taxon>
        <taxon>Agaricales</taxon>
        <taxon>Agaricineae</taxon>
        <taxon>Agaricaceae</taxon>
        <taxon>Leucocoprinus</taxon>
    </lineage>
</organism>
<name>A0AAD5VJV6_9AGAR</name>
<sequence length="539" mass="60254">MQRSGCLYSVEERKIISKWKTEYKAAPSKEVQAHLFKDKILPAIFNFWTKDGSEPIIGECMDVRVKTLARWIANNWQPDTKESRGVTIRTHITYIDIVCRDRMDAVLTKMMQLCDGECPEPGSVERFTLRTKAAKLAYDHMSADEKATIDKAVAEARQFGGDLSLWHRTAAKKGDKRVQQWSKKSWLEMDMFTLTYEDMAKNMGVTTSSFLVQYDDQITLMLRRLGEYIKSLQNLKNQSGIVPGIPDSSRRWIASVGKRKLVTLMREFLNAHYVLASGRKRKRVPFLTLEENASLFIEEEYLPASFAMKDPHNLRKEAMEAFFDLVQKRQMERGESDSFRFHAYEVEKGELVPAEYPETEQSISQMAGKRKQRGNVTEVVSSIAVRGNAPSMEADSGKRVPRRQKTLAVQEVADQSSVSHGGVGQGGEGRHSRRGPESNLSPDIEAFSGEEDGPGAATFMPDGLGTASTDIEAGLSTVPHQDLVVVNHDIACQLQRIGVSVGEPINGPMEGDPQYAVPPVHPRHESRTASSGSANNHSC</sequence>
<feature type="region of interest" description="Disordered" evidence="1">
    <location>
        <begin position="506"/>
        <end position="539"/>
    </location>
</feature>
<dbReference type="AlphaFoldDB" id="A0AAD5VJV6"/>
<evidence type="ECO:0000256" key="1">
    <source>
        <dbReference type="SAM" id="MobiDB-lite"/>
    </source>
</evidence>
<gene>
    <name evidence="2" type="ORF">NP233_g9994</name>
</gene>
<accession>A0AAD5VJV6</accession>
<reference evidence="2" key="1">
    <citation type="submission" date="2022-07" db="EMBL/GenBank/DDBJ databases">
        <title>Genome Sequence of Leucocoprinus birnbaumii.</title>
        <authorList>
            <person name="Buettner E."/>
        </authorList>
    </citation>
    <scope>NUCLEOTIDE SEQUENCE</scope>
    <source>
        <strain evidence="2">VT141</strain>
    </source>
</reference>
<proteinExistence type="predicted"/>
<protein>
    <submittedName>
        <fullName evidence="2">Uncharacterized protein</fullName>
    </submittedName>
</protein>
<evidence type="ECO:0000313" key="3">
    <source>
        <dbReference type="Proteomes" id="UP001213000"/>
    </source>
</evidence>
<dbReference type="EMBL" id="JANIEX010000957">
    <property type="protein sequence ID" value="KAJ3561765.1"/>
    <property type="molecule type" value="Genomic_DNA"/>
</dbReference>
<comment type="caution">
    <text evidence="2">The sequence shown here is derived from an EMBL/GenBank/DDBJ whole genome shotgun (WGS) entry which is preliminary data.</text>
</comment>
<feature type="compositionally biased region" description="Polar residues" evidence="1">
    <location>
        <begin position="528"/>
        <end position="539"/>
    </location>
</feature>
<feature type="region of interest" description="Disordered" evidence="1">
    <location>
        <begin position="387"/>
        <end position="465"/>
    </location>
</feature>